<accession>A0ABQ0QPZ6</accession>
<gene>
    <name evidence="2" type="ORF">AA106555_1094</name>
</gene>
<name>A0ABQ0QPZ6_9PROT</name>
<feature type="compositionally biased region" description="Polar residues" evidence="1">
    <location>
        <begin position="48"/>
        <end position="62"/>
    </location>
</feature>
<organism evidence="2 3">
    <name type="scientific">Neokomagataea thailandica NBRC 106555</name>
    <dbReference type="NCBI Taxonomy" id="1223520"/>
    <lineage>
        <taxon>Bacteria</taxon>
        <taxon>Pseudomonadati</taxon>
        <taxon>Pseudomonadota</taxon>
        <taxon>Alphaproteobacteria</taxon>
        <taxon>Acetobacterales</taxon>
        <taxon>Acetobacteraceae</taxon>
        <taxon>Neokomagataea</taxon>
    </lineage>
</organism>
<evidence type="ECO:0000313" key="3">
    <source>
        <dbReference type="Proteomes" id="UP001062632"/>
    </source>
</evidence>
<dbReference type="Proteomes" id="UP001062632">
    <property type="component" value="Unassembled WGS sequence"/>
</dbReference>
<comment type="caution">
    <text evidence="2">The sequence shown here is derived from an EMBL/GenBank/DDBJ whole genome shotgun (WGS) entry which is preliminary data.</text>
</comment>
<protein>
    <submittedName>
        <fullName evidence="2">Uncharacterized protein</fullName>
    </submittedName>
</protein>
<evidence type="ECO:0000256" key="1">
    <source>
        <dbReference type="SAM" id="MobiDB-lite"/>
    </source>
</evidence>
<evidence type="ECO:0000313" key="2">
    <source>
        <dbReference type="EMBL" id="GBR52934.1"/>
    </source>
</evidence>
<feature type="region of interest" description="Disordered" evidence="1">
    <location>
        <begin position="31"/>
        <end position="62"/>
    </location>
</feature>
<proteinExistence type="predicted"/>
<reference evidence="2 3" key="1">
    <citation type="submission" date="2013-04" db="EMBL/GenBank/DDBJ databases">
        <title>The genome sequencing project of 58 acetic acid bacteria.</title>
        <authorList>
            <person name="Okamoto-Kainuma A."/>
            <person name="Ishikawa M."/>
            <person name="Umino S."/>
            <person name="Koizumi Y."/>
            <person name="Shiwa Y."/>
            <person name="Yoshikawa H."/>
            <person name="Matsutani M."/>
            <person name="Matsushita K."/>
        </authorList>
    </citation>
    <scope>NUCLEOTIDE SEQUENCE [LARGE SCALE GENOMIC DNA]</scope>
    <source>
        <strain evidence="2 3">NBRC 106555</strain>
    </source>
</reference>
<dbReference type="EMBL" id="BAQC01000030">
    <property type="protein sequence ID" value="GBR52934.1"/>
    <property type="molecule type" value="Genomic_DNA"/>
</dbReference>
<sequence length="62" mass="6967">MPITKTNAESIKAKRDEKRIIWQPLSVTVVTGPEHQDTETAPPAPAGQRNQHWNTSGKRSFK</sequence>
<keyword evidence="3" id="KW-1185">Reference proteome</keyword>